<comment type="caution">
    <text evidence="1">The sequence shown here is derived from an EMBL/GenBank/DDBJ whole genome shotgun (WGS) entry which is preliminary data.</text>
</comment>
<evidence type="ECO:0000313" key="2">
    <source>
        <dbReference type="Proteomes" id="UP000093757"/>
    </source>
</evidence>
<dbReference type="Proteomes" id="UP000093757">
    <property type="component" value="Unassembled WGS sequence"/>
</dbReference>
<organism evidence="1 2">
    <name type="scientific">Mycobacterium gordonae</name>
    <dbReference type="NCBI Taxonomy" id="1778"/>
    <lineage>
        <taxon>Bacteria</taxon>
        <taxon>Bacillati</taxon>
        <taxon>Actinomycetota</taxon>
        <taxon>Actinomycetes</taxon>
        <taxon>Mycobacteriales</taxon>
        <taxon>Mycobacteriaceae</taxon>
        <taxon>Mycobacterium</taxon>
    </lineage>
</organism>
<gene>
    <name evidence="1" type="ORF">A9W98_08235</name>
</gene>
<accession>A0A1A6BMX5</accession>
<dbReference type="RefSeq" id="WP_065132175.1">
    <property type="nucleotide sequence ID" value="NZ_JANFXG010000034.1"/>
</dbReference>
<dbReference type="GO" id="GO:0016491">
    <property type="term" value="F:oxidoreductase activity"/>
    <property type="evidence" value="ECO:0007669"/>
    <property type="project" value="InterPro"/>
</dbReference>
<proteinExistence type="predicted"/>
<dbReference type="InterPro" id="IPR009078">
    <property type="entry name" value="Ferritin-like_SF"/>
</dbReference>
<dbReference type="EMBL" id="MAEM01000042">
    <property type="protein sequence ID" value="OBS03707.1"/>
    <property type="molecule type" value="Genomic_DNA"/>
</dbReference>
<name>A0A1A6BMX5_MYCGO</name>
<dbReference type="AlphaFoldDB" id="A0A1A6BMX5"/>
<dbReference type="SUPFAM" id="SSF47240">
    <property type="entry name" value="Ferritin-like"/>
    <property type="match status" value="1"/>
</dbReference>
<dbReference type="InterPro" id="IPR012348">
    <property type="entry name" value="RNR-like"/>
</dbReference>
<reference evidence="1 2" key="1">
    <citation type="submission" date="2016-06" db="EMBL/GenBank/DDBJ databases">
        <authorList>
            <person name="Kjaerup R.B."/>
            <person name="Dalgaard T.S."/>
            <person name="Juul-Madsen H.R."/>
        </authorList>
    </citation>
    <scope>NUCLEOTIDE SEQUENCE [LARGE SCALE GENOMIC DNA]</scope>
    <source>
        <strain evidence="1 2">1245752.6</strain>
    </source>
</reference>
<sequence length="306" mass="34987">MAIEMEAMLAKIKDRQWVLADIDWEAPGAETIRPEFRPKLKAFMADLCWIENIGARGFAALAKKAPTPTIAEIYRYFHAEEQRHANAELALMKRWGMLEDGEVPEPNVNIRLAIEWLDTFADDMPLSVLGTVIPMLEVALDGALLKFLLDSVEDPVCHQVFEKINNDESRHIAVDFEVLEMIGHATARRLAIELLGRFASPGLIIGMVMYVPLLSRVRNEMAGMGMEPERLFNAVNRFKQLGERGERTRRVPTYKLLKRHASWVVNPRHPYQLLANSMVWLSDYYPKPLLRSMPSWSRELTHKPAA</sequence>
<evidence type="ECO:0000313" key="1">
    <source>
        <dbReference type="EMBL" id="OBS03707.1"/>
    </source>
</evidence>
<protein>
    <submittedName>
        <fullName evidence="1">Reductase</fullName>
    </submittedName>
</protein>
<dbReference type="OrthoDB" id="4511647at2"/>
<dbReference type="Gene3D" id="1.10.620.20">
    <property type="entry name" value="Ribonucleotide Reductase, subunit A"/>
    <property type="match status" value="1"/>
</dbReference>